<dbReference type="KEGG" id="rub:GBA63_22390"/>
<gene>
    <name evidence="1" type="ORF">GBA63_22390</name>
</gene>
<sequence>MVVGPKNSPSEPGRARPARVDVFRAEELAAGDPRLDGVMIRETLEGEPVGRALGLIRWAKKRSPRNPYRRLRQWARRNERGFYSPALLRRDAGEVYREYLAFVETKRQEHEAATGAPVLPPERLDAVTRTFYAPRSRADLARISPAVWAQFHQELEAEERREDVA</sequence>
<dbReference type="AlphaFoldDB" id="A0A6G8QG84"/>
<dbReference type="Proteomes" id="UP000501452">
    <property type="component" value="Plasmid unnamed1"/>
</dbReference>
<keyword evidence="2" id="KW-1185">Reference proteome</keyword>
<dbReference type="EMBL" id="CP045120">
    <property type="protein sequence ID" value="QIN85453.1"/>
    <property type="molecule type" value="Genomic_DNA"/>
</dbReference>
<name>A0A6G8QG84_9ACTN</name>
<keyword evidence="1" id="KW-0614">Plasmid</keyword>
<dbReference type="RefSeq" id="WP_166180769.1">
    <property type="nucleotide sequence ID" value="NZ_CP045120.1"/>
</dbReference>
<accession>A0A6G8QG84</accession>
<proteinExistence type="predicted"/>
<evidence type="ECO:0000313" key="1">
    <source>
        <dbReference type="EMBL" id="QIN85453.1"/>
    </source>
</evidence>
<protein>
    <submittedName>
        <fullName evidence="1">Uncharacterized protein</fullName>
    </submittedName>
</protein>
<organism evidence="1 2">
    <name type="scientific">Rubrobacter tropicus</name>
    <dbReference type="NCBI Taxonomy" id="2653851"/>
    <lineage>
        <taxon>Bacteria</taxon>
        <taxon>Bacillati</taxon>
        <taxon>Actinomycetota</taxon>
        <taxon>Rubrobacteria</taxon>
        <taxon>Rubrobacterales</taxon>
        <taxon>Rubrobacteraceae</taxon>
        <taxon>Rubrobacter</taxon>
    </lineage>
</organism>
<geneLocation type="plasmid" evidence="1 2">
    <name>unnamed1</name>
</geneLocation>
<evidence type="ECO:0000313" key="2">
    <source>
        <dbReference type="Proteomes" id="UP000501452"/>
    </source>
</evidence>
<reference evidence="1 2" key="1">
    <citation type="submission" date="2019-10" db="EMBL/GenBank/DDBJ databases">
        <title>Rubrobacter sp nov SCSIO 52090 isolated from a deep-sea sediment in the South China Sea.</title>
        <authorList>
            <person name="Chen R.W."/>
        </authorList>
    </citation>
    <scope>NUCLEOTIDE SEQUENCE [LARGE SCALE GENOMIC DNA]</scope>
    <source>
        <strain evidence="1 2">SCSIO 52909</strain>
        <plasmid evidence="1 2">unnamed1</plasmid>
    </source>
</reference>